<dbReference type="InParanoid" id="A8J1Z1"/>
<proteinExistence type="predicted"/>
<gene>
    <name evidence="1" type="ORF">CHLRE_06g279800v5</name>
</gene>
<evidence type="ECO:0000313" key="2">
    <source>
        <dbReference type="Proteomes" id="UP000006906"/>
    </source>
</evidence>
<protein>
    <submittedName>
        <fullName evidence="1">Uncharacterized protein</fullName>
    </submittedName>
</protein>
<keyword evidence="2" id="KW-1185">Reference proteome</keyword>
<dbReference type="EMBL" id="CM008967">
    <property type="protein sequence ID" value="PNW82457.1"/>
    <property type="molecule type" value="Genomic_DNA"/>
</dbReference>
<accession>A8J1Z1</accession>
<dbReference type="OrthoDB" id="521524at2759"/>
<name>A8J1Z1_CHLRE</name>
<dbReference type="PaxDb" id="3055-EDP01565"/>
<dbReference type="HOGENOM" id="CLU_2416410_0_0_1"/>
<dbReference type="GeneID" id="5720897"/>
<sequence length="92" mass="10702">MAFDYVFLKGEGNKGPSFKPTWKPDWRLPPGVKGSRVFAQVLFWCGVSAIPVVFLSNNKEATTKQPDIYMIQKQKAREERMRWIESDEMPKH</sequence>
<reference evidence="1 2" key="1">
    <citation type="journal article" date="2007" name="Science">
        <title>The Chlamydomonas genome reveals the evolution of key animal and plant functions.</title>
        <authorList>
            <person name="Merchant S.S."/>
            <person name="Prochnik S.E."/>
            <person name="Vallon O."/>
            <person name="Harris E.H."/>
            <person name="Karpowicz S.J."/>
            <person name="Witman G.B."/>
            <person name="Terry A."/>
            <person name="Salamov A."/>
            <person name="Fritz-Laylin L.K."/>
            <person name="Marechal-Drouard L."/>
            <person name="Marshall W.F."/>
            <person name="Qu L.H."/>
            <person name="Nelson D.R."/>
            <person name="Sanderfoot A.A."/>
            <person name="Spalding M.H."/>
            <person name="Kapitonov V.V."/>
            <person name="Ren Q."/>
            <person name="Ferris P."/>
            <person name="Lindquist E."/>
            <person name="Shapiro H."/>
            <person name="Lucas S.M."/>
            <person name="Grimwood J."/>
            <person name="Schmutz J."/>
            <person name="Cardol P."/>
            <person name="Cerutti H."/>
            <person name="Chanfreau G."/>
            <person name="Chen C.L."/>
            <person name="Cognat V."/>
            <person name="Croft M.T."/>
            <person name="Dent R."/>
            <person name="Dutcher S."/>
            <person name="Fernandez E."/>
            <person name="Fukuzawa H."/>
            <person name="Gonzalez-Ballester D."/>
            <person name="Gonzalez-Halphen D."/>
            <person name="Hallmann A."/>
            <person name="Hanikenne M."/>
            <person name="Hippler M."/>
            <person name="Inwood W."/>
            <person name="Jabbari K."/>
            <person name="Kalanon M."/>
            <person name="Kuras R."/>
            <person name="Lefebvre P.A."/>
            <person name="Lemaire S.D."/>
            <person name="Lobanov A.V."/>
            <person name="Lohr M."/>
            <person name="Manuell A."/>
            <person name="Meier I."/>
            <person name="Mets L."/>
            <person name="Mittag M."/>
            <person name="Mittelmeier T."/>
            <person name="Moroney J.V."/>
            <person name="Moseley J."/>
            <person name="Napoli C."/>
            <person name="Nedelcu A.M."/>
            <person name="Niyogi K."/>
            <person name="Novoselov S.V."/>
            <person name="Paulsen I.T."/>
            <person name="Pazour G."/>
            <person name="Purton S."/>
            <person name="Ral J.P."/>
            <person name="Riano-Pachon D.M."/>
            <person name="Riekhof W."/>
            <person name="Rymarquis L."/>
            <person name="Schroda M."/>
            <person name="Stern D."/>
            <person name="Umen J."/>
            <person name="Willows R."/>
            <person name="Wilson N."/>
            <person name="Zimmer S.L."/>
            <person name="Allmer J."/>
            <person name="Balk J."/>
            <person name="Bisova K."/>
            <person name="Chen C.J."/>
            <person name="Elias M."/>
            <person name="Gendler K."/>
            <person name="Hauser C."/>
            <person name="Lamb M.R."/>
            <person name="Ledford H."/>
            <person name="Long J.C."/>
            <person name="Minagawa J."/>
            <person name="Page M.D."/>
            <person name="Pan J."/>
            <person name="Pootakham W."/>
            <person name="Roje S."/>
            <person name="Rose A."/>
            <person name="Stahlberg E."/>
            <person name="Terauchi A.M."/>
            <person name="Yang P."/>
            <person name="Ball S."/>
            <person name="Bowler C."/>
            <person name="Dieckmann C.L."/>
            <person name="Gladyshev V.N."/>
            <person name="Green P."/>
            <person name="Jorgensen R."/>
            <person name="Mayfield S."/>
            <person name="Mueller-Roeber B."/>
            <person name="Rajamani S."/>
            <person name="Sayre R.T."/>
            <person name="Brokstein P."/>
            <person name="Dubchak I."/>
            <person name="Goodstein D."/>
            <person name="Hornick L."/>
            <person name="Huang Y.W."/>
            <person name="Jhaveri J."/>
            <person name="Luo Y."/>
            <person name="Martinez D."/>
            <person name="Ngau W.C."/>
            <person name="Otillar B."/>
            <person name="Poliakov A."/>
            <person name="Porter A."/>
            <person name="Szajkowski L."/>
            <person name="Werner G."/>
            <person name="Zhou K."/>
            <person name="Grigoriev I.V."/>
            <person name="Rokhsar D.S."/>
            <person name="Grossman A.R."/>
        </authorList>
    </citation>
    <scope>NUCLEOTIDE SEQUENCE [LARGE SCALE GENOMIC DNA]</scope>
    <source>
        <strain evidence="2">CC-503</strain>
    </source>
</reference>
<evidence type="ECO:0000313" key="1">
    <source>
        <dbReference type="EMBL" id="PNW82457.1"/>
    </source>
</evidence>
<dbReference type="Gramene" id="PNW82457">
    <property type="protein sequence ID" value="PNW82457"/>
    <property type="gene ID" value="CHLRE_06g279800v5"/>
</dbReference>
<dbReference type="RefSeq" id="XP_001695307.1">
    <property type="nucleotide sequence ID" value="XM_001695255.2"/>
</dbReference>
<dbReference type="AlphaFoldDB" id="A8J1Z1"/>
<organism evidence="1 2">
    <name type="scientific">Chlamydomonas reinhardtii</name>
    <name type="common">Chlamydomonas smithii</name>
    <dbReference type="NCBI Taxonomy" id="3055"/>
    <lineage>
        <taxon>Eukaryota</taxon>
        <taxon>Viridiplantae</taxon>
        <taxon>Chlorophyta</taxon>
        <taxon>core chlorophytes</taxon>
        <taxon>Chlorophyceae</taxon>
        <taxon>CS clade</taxon>
        <taxon>Chlamydomonadales</taxon>
        <taxon>Chlamydomonadaceae</taxon>
        <taxon>Chlamydomonas</taxon>
    </lineage>
</organism>
<dbReference type="KEGG" id="cre:CHLRE_06g279800v5"/>
<dbReference type="Proteomes" id="UP000006906">
    <property type="component" value="Chromosome 6"/>
</dbReference>